<keyword evidence="2" id="KW-0444">Lipid biosynthesis</keyword>
<dbReference type="InterPro" id="IPR056729">
    <property type="entry name" value="GMPPB_C"/>
</dbReference>
<accession>A0A1I7N505</accession>
<evidence type="ECO:0000256" key="6">
    <source>
        <dbReference type="ARBA" id="ARBA00023098"/>
    </source>
</evidence>
<dbReference type="Proteomes" id="UP000199537">
    <property type="component" value="Unassembled WGS sequence"/>
</dbReference>
<evidence type="ECO:0000313" key="10">
    <source>
        <dbReference type="EMBL" id="SFV29742.1"/>
    </source>
</evidence>
<dbReference type="InterPro" id="IPR037157">
    <property type="entry name" value="Acetyltransf_C_sf"/>
</dbReference>
<dbReference type="PROSITE" id="PS00101">
    <property type="entry name" value="HEXAPEP_TRANSFERASES"/>
    <property type="match status" value="1"/>
</dbReference>
<keyword evidence="1" id="KW-0963">Cytoplasm</keyword>
<dbReference type="NCBIfam" id="TIGR01852">
    <property type="entry name" value="lipid_A_lpxA"/>
    <property type="match status" value="1"/>
</dbReference>
<evidence type="ECO:0000256" key="3">
    <source>
        <dbReference type="ARBA" id="ARBA00022556"/>
    </source>
</evidence>
<dbReference type="OrthoDB" id="9807278at2"/>
<dbReference type="Pfam" id="PF00132">
    <property type="entry name" value="Hexapep"/>
    <property type="match status" value="1"/>
</dbReference>
<dbReference type="Pfam" id="PF13720">
    <property type="entry name" value="Acetyltransf_11"/>
    <property type="match status" value="1"/>
</dbReference>
<evidence type="ECO:0000256" key="4">
    <source>
        <dbReference type="ARBA" id="ARBA00022679"/>
    </source>
</evidence>
<keyword evidence="5" id="KW-0677">Repeat</keyword>
<evidence type="ECO:0000256" key="2">
    <source>
        <dbReference type="ARBA" id="ARBA00022516"/>
    </source>
</evidence>
<evidence type="ECO:0000256" key="7">
    <source>
        <dbReference type="ARBA" id="ARBA00023315"/>
    </source>
</evidence>
<dbReference type="AlphaFoldDB" id="A0A1I7N505"/>
<organism evidence="10 11">
    <name type="scientific">Thermoflavifilum thermophilum</name>
    <dbReference type="NCBI Taxonomy" id="1393122"/>
    <lineage>
        <taxon>Bacteria</taxon>
        <taxon>Pseudomonadati</taxon>
        <taxon>Bacteroidota</taxon>
        <taxon>Chitinophagia</taxon>
        <taxon>Chitinophagales</taxon>
        <taxon>Chitinophagaceae</taxon>
        <taxon>Thermoflavifilum</taxon>
    </lineage>
</organism>
<feature type="domain" description="UDP N-acetylglucosamine O-acyltransferase C-terminal" evidence="8">
    <location>
        <begin position="173"/>
        <end position="254"/>
    </location>
</feature>
<dbReference type="InterPro" id="IPR010137">
    <property type="entry name" value="Lipid_A_LpxA"/>
</dbReference>
<dbReference type="Gene3D" id="2.160.10.10">
    <property type="entry name" value="Hexapeptide repeat proteins"/>
    <property type="match status" value="1"/>
</dbReference>
<keyword evidence="4 10" id="KW-0808">Transferase</keyword>
<reference evidence="11" key="1">
    <citation type="submission" date="2016-10" db="EMBL/GenBank/DDBJ databases">
        <authorList>
            <person name="Varghese N."/>
            <person name="Submissions S."/>
        </authorList>
    </citation>
    <scope>NUCLEOTIDE SEQUENCE [LARGE SCALE GENOMIC DNA]</scope>
    <source>
        <strain evidence="11">DSM 14807</strain>
    </source>
</reference>
<dbReference type="PANTHER" id="PTHR43480:SF1">
    <property type="entry name" value="ACYL-[ACYL-CARRIER-PROTEIN]--UDP-N-ACETYLGLUCOSAMINE O-ACYLTRANSFERASE, MITOCHONDRIAL-RELATED"/>
    <property type="match status" value="1"/>
</dbReference>
<dbReference type="RefSeq" id="WP_092457561.1">
    <property type="nucleotide sequence ID" value="NZ_FPCJ01000001.1"/>
</dbReference>
<dbReference type="CDD" id="cd03351">
    <property type="entry name" value="LbH_UDP-GlcNAc_AT"/>
    <property type="match status" value="1"/>
</dbReference>
<gene>
    <name evidence="10" type="ORF">SAMN05660895_0618</name>
</gene>
<dbReference type="PIRSF" id="PIRSF000456">
    <property type="entry name" value="UDP-GlcNAc_acltr"/>
    <property type="match status" value="1"/>
</dbReference>
<dbReference type="InterPro" id="IPR018357">
    <property type="entry name" value="Hexapep_transf_CS"/>
</dbReference>
<keyword evidence="3" id="KW-0441">Lipid A biosynthesis</keyword>
<dbReference type="GO" id="GO:0016020">
    <property type="term" value="C:membrane"/>
    <property type="evidence" value="ECO:0007669"/>
    <property type="project" value="GOC"/>
</dbReference>
<dbReference type="EMBL" id="FPCJ01000001">
    <property type="protein sequence ID" value="SFV29742.1"/>
    <property type="molecule type" value="Genomic_DNA"/>
</dbReference>
<evidence type="ECO:0000256" key="5">
    <source>
        <dbReference type="ARBA" id="ARBA00022737"/>
    </source>
</evidence>
<dbReference type="Pfam" id="PF25087">
    <property type="entry name" value="GMPPB_C"/>
    <property type="match status" value="1"/>
</dbReference>
<dbReference type="InterPro" id="IPR029098">
    <property type="entry name" value="Acetyltransf_C"/>
</dbReference>
<dbReference type="Gene3D" id="1.20.1180.10">
    <property type="entry name" value="Udp N-acetylglucosamine O-acyltransferase, C-terminal domain"/>
    <property type="match status" value="1"/>
</dbReference>
<dbReference type="PANTHER" id="PTHR43480">
    <property type="entry name" value="ACYL-[ACYL-CARRIER-PROTEIN]--UDP-N-ACETYLGLUCOSAMINE O-ACYLTRANSFERASE"/>
    <property type="match status" value="1"/>
</dbReference>
<evidence type="ECO:0000259" key="8">
    <source>
        <dbReference type="Pfam" id="PF13720"/>
    </source>
</evidence>
<dbReference type="STRING" id="1393122.SAMN05660895_0618"/>
<keyword evidence="11" id="KW-1185">Reference proteome</keyword>
<dbReference type="GO" id="GO:0008780">
    <property type="term" value="F:acyl-[acyl-carrier-protein]-UDP-N-acetylglucosamine O-acyltransferase activity"/>
    <property type="evidence" value="ECO:0007669"/>
    <property type="project" value="InterPro"/>
</dbReference>
<sequence>MIHPLTYIHPDAKIGPNVKIEPFTVIHKNVEIGEGTWIASNVTIMEGARIGKNCRIFPGAVISAIPQDLKFAGEETTVEIGDNTTIRECVTIHRGTRDRWKTVVGHDCLIMAYCHIAHDCIVGNYCVLANNTTLGGHITIGDYARIGGMTAIHQFCNIGAHAFIAGGSLVGKDVPPYVKAARYPLSYVGVNSIGLKRRGYSLEKINHILDIYRILFVRGYNVTKALHIIETELPASDERDEIVTFVRESNRGIMKGYSRVRPTHDDIA</sequence>
<keyword evidence="7 10" id="KW-0012">Acyltransferase</keyword>
<dbReference type="SUPFAM" id="SSF51161">
    <property type="entry name" value="Trimeric LpxA-like enzymes"/>
    <property type="match status" value="1"/>
</dbReference>
<proteinExistence type="predicted"/>
<protein>
    <submittedName>
        <fullName evidence="10">Acyl-[acyl-carrier-protein]--UDP-N-acetylglucosamine O-acyltransferase</fullName>
    </submittedName>
</protein>
<evidence type="ECO:0000256" key="1">
    <source>
        <dbReference type="ARBA" id="ARBA00022490"/>
    </source>
</evidence>
<dbReference type="GO" id="GO:0009245">
    <property type="term" value="P:lipid A biosynthetic process"/>
    <property type="evidence" value="ECO:0007669"/>
    <property type="project" value="UniProtKB-KW"/>
</dbReference>
<dbReference type="InterPro" id="IPR011004">
    <property type="entry name" value="Trimer_LpxA-like_sf"/>
</dbReference>
<name>A0A1I7N505_9BACT</name>
<evidence type="ECO:0000259" key="9">
    <source>
        <dbReference type="Pfam" id="PF25087"/>
    </source>
</evidence>
<keyword evidence="6" id="KW-0443">Lipid metabolism</keyword>
<evidence type="ECO:0000313" key="11">
    <source>
        <dbReference type="Proteomes" id="UP000199537"/>
    </source>
</evidence>
<feature type="domain" description="Mannose-1-phosphate guanyltransferase C-terminal" evidence="9">
    <location>
        <begin position="4"/>
        <end position="57"/>
    </location>
</feature>
<dbReference type="InterPro" id="IPR001451">
    <property type="entry name" value="Hexapep"/>
</dbReference>
<dbReference type="NCBIfam" id="NF003657">
    <property type="entry name" value="PRK05289.1"/>
    <property type="match status" value="1"/>
</dbReference>